<organismHost>
    <name type="scientific">Paramecium bursaria</name>
    <dbReference type="NCBI Taxonomy" id="74790"/>
</organismHost>
<accession>A7ITF5</accession>
<evidence type="ECO:0000313" key="1">
    <source>
        <dbReference type="EMBL" id="ABT13629.1"/>
    </source>
</evidence>
<protein>
    <submittedName>
        <fullName evidence="1">Uncharacterized protein m075L</fullName>
    </submittedName>
</protein>
<gene>
    <name evidence="1" type="primary">m075L</name>
    <name evidence="1" type="ORF">MT325_m075L</name>
</gene>
<name>A7ITF5_PBCVM</name>
<dbReference type="EMBL" id="DQ491001">
    <property type="protein sequence ID" value="ABT13629.1"/>
    <property type="molecule type" value="Genomic_DNA"/>
</dbReference>
<evidence type="ECO:0000313" key="2">
    <source>
        <dbReference type="Proteomes" id="UP000246715"/>
    </source>
</evidence>
<sequence>MFPVMFNSPMIAFPRTTKEFAEMLEASTFPLETTLPDMFTFCVPDRVMLFNKLPIPVKVLATIFPVMFT</sequence>
<dbReference type="Proteomes" id="UP000246715">
    <property type="component" value="Segment"/>
</dbReference>
<reference evidence="1 2" key="1">
    <citation type="journal article" date="2007" name="Virology">
        <title>Sequence and annotation of the 314-kb MT325 and the 321-kb FR483 viruses that infect Chlorella Pbi.</title>
        <authorList>
            <person name="Fitzgerald L.A."/>
            <person name="Graves M.V."/>
            <person name="Li X."/>
            <person name="Feldblyum T."/>
            <person name="Hartigan J."/>
            <person name="Van Etten J.L."/>
        </authorList>
    </citation>
    <scope>NUCLEOTIDE SEQUENCE [LARGE SCALE GENOMIC DNA]</scope>
    <source>
        <strain evidence="1 2">MT325</strain>
    </source>
</reference>
<organism evidence="1 2">
    <name type="scientific">Paramecium bursaria Chlorella virus MT325</name>
    <name type="common">PBCV-MT325</name>
    <dbReference type="NCBI Taxonomy" id="346932"/>
    <lineage>
        <taxon>Viruses</taxon>
        <taxon>Varidnaviria</taxon>
        <taxon>Bamfordvirae</taxon>
        <taxon>Nucleocytoviricota</taxon>
        <taxon>Megaviricetes</taxon>
        <taxon>Algavirales</taxon>
        <taxon>Phycodnaviridae</taxon>
        <taxon>Chlorovirus</taxon>
        <taxon>Chlorovirus conductrix</taxon>
        <taxon>Paramecium bursaria Chlorella virus A1</taxon>
    </lineage>
</organism>
<proteinExistence type="predicted"/>